<keyword evidence="3" id="KW-1185">Reference proteome</keyword>
<accession>A0A4S3J920</accession>
<reference evidence="2 3" key="1">
    <citation type="submission" date="2019-03" db="EMBL/GenBank/DDBJ databases">
        <title>The genome sequence of a newly discovered highly antifungal drug resistant Aspergillus species, Aspergillus tanneri NIH 1004.</title>
        <authorList>
            <person name="Mounaud S."/>
            <person name="Singh I."/>
            <person name="Joardar V."/>
            <person name="Pakala S."/>
            <person name="Pakala S."/>
            <person name="Venepally P."/>
            <person name="Hoover J."/>
            <person name="Nierman W."/>
            <person name="Chung J."/>
            <person name="Losada L."/>
        </authorList>
    </citation>
    <scope>NUCLEOTIDE SEQUENCE [LARGE SCALE GENOMIC DNA]</scope>
    <source>
        <strain evidence="2 3">NIH1004</strain>
    </source>
</reference>
<evidence type="ECO:0000313" key="3">
    <source>
        <dbReference type="Proteomes" id="UP000308092"/>
    </source>
</evidence>
<dbReference type="STRING" id="1220188.A0A4S3J920"/>
<proteinExistence type="predicted"/>
<dbReference type="VEuPathDB" id="FungiDB:EYZ11_008989"/>
<gene>
    <name evidence="2" type="ORF">EYZ11_008989</name>
</gene>
<evidence type="ECO:0000313" key="2">
    <source>
        <dbReference type="EMBL" id="THC91549.1"/>
    </source>
</evidence>
<keyword evidence="1" id="KW-0732">Signal</keyword>
<comment type="caution">
    <text evidence="2">The sequence shown here is derived from an EMBL/GenBank/DDBJ whole genome shotgun (WGS) entry which is preliminary data.</text>
</comment>
<feature type="chain" id="PRO_5020887163" description="CBM1 domain-containing protein" evidence="1">
    <location>
        <begin position="19"/>
        <end position="78"/>
    </location>
</feature>
<name>A0A4S3J920_9EURO</name>
<evidence type="ECO:0008006" key="4">
    <source>
        <dbReference type="Google" id="ProtNLM"/>
    </source>
</evidence>
<evidence type="ECO:0000256" key="1">
    <source>
        <dbReference type="SAM" id="SignalP"/>
    </source>
</evidence>
<dbReference type="EMBL" id="SOSA01000405">
    <property type="protein sequence ID" value="THC91549.1"/>
    <property type="molecule type" value="Genomic_DNA"/>
</dbReference>
<dbReference type="PROSITE" id="PS51257">
    <property type="entry name" value="PROKAR_LIPOPROTEIN"/>
    <property type="match status" value="1"/>
</dbReference>
<organism evidence="2 3">
    <name type="scientific">Aspergillus tanneri</name>
    <dbReference type="NCBI Taxonomy" id="1220188"/>
    <lineage>
        <taxon>Eukaryota</taxon>
        <taxon>Fungi</taxon>
        <taxon>Dikarya</taxon>
        <taxon>Ascomycota</taxon>
        <taxon>Pezizomycotina</taxon>
        <taxon>Eurotiomycetes</taxon>
        <taxon>Eurotiomycetidae</taxon>
        <taxon>Eurotiales</taxon>
        <taxon>Aspergillaceae</taxon>
        <taxon>Aspergillus</taxon>
        <taxon>Aspergillus subgen. Circumdati</taxon>
    </lineage>
</organism>
<sequence length="78" mass="8417">MKTTTVVSVLAAASSAMAISCVPGQTYCGAVLLRRDDEDYVIWKATCRPGKCQDAGTGRPDYCIGDPEEQAFDFQEAH</sequence>
<dbReference type="AlphaFoldDB" id="A0A4S3J920"/>
<protein>
    <recommendedName>
        <fullName evidence="4">CBM1 domain-containing protein</fullName>
    </recommendedName>
</protein>
<dbReference type="Proteomes" id="UP000308092">
    <property type="component" value="Unassembled WGS sequence"/>
</dbReference>
<feature type="signal peptide" evidence="1">
    <location>
        <begin position="1"/>
        <end position="18"/>
    </location>
</feature>